<dbReference type="AlphaFoldDB" id="A0A0C2C134"/>
<dbReference type="Proteomes" id="UP000054047">
    <property type="component" value="Unassembled WGS sequence"/>
</dbReference>
<dbReference type="EMBL" id="KN751323">
    <property type="protein sequence ID" value="KIH49953.1"/>
    <property type="molecule type" value="Genomic_DNA"/>
</dbReference>
<keyword evidence="8" id="KW-1185">Reference proteome</keyword>
<dbReference type="OrthoDB" id="6764942at2759"/>
<dbReference type="Gene3D" id="1.10.510.10">
    <property type="entry name" value="Transferase(Phosphotransferase) domain 1"/>
    <property type="match status" value="1"/>
</dbReference>
<keyword evidence="4" id="KW-0418">Kinase</keyword>
<dbReference type="FunFam" id="1.10.510.10:FF:000551">
    <property type="entry name" value="Non-specific serine/threonine protein kinase"/>
    <property type="match status" value="1"/>
</dbReference>
<reference evidence="7 8" key="1">
    <citation type="submission" date="2013-12" db="EMBL/GenBank/DDBJ databases">
        <title>Draft genome of the parsitic nematode Ancylostoma duodenale.</title>
        <authorList>
            <person name="Mitreva M."/>
        </authorList>
    </citation>
    <scope>NUCLEOTIDE SEQUENCE [LARGE SCALE GENOMIC DNA]</scope>
    <source>
        <strain evidence="7 8">Zhejiang</strain>
    </source>
</reference>
<evidence type="ECO:0000256" key="1">
    <source>
        <dbReference type="ARBA" id="ARBA00022527"/>
    </source>
</evidence>
<dbReference type="Pfam" id="PF00069">
    <property type="entry name" value="Pkinase"/>
    <property type="match status" value="1"/>
</dbReference>
<sequence length="168" mass="19020">MKVLRKMRVLSKPKTLEHTLAERQVLERLREYVRGGELFTHLCSRGSFDVAAAKFIIAELIIAIDSLHQRKVIYRDLKLENILLDEEGHVKLTDFGLSKLLVPEEMERANSYCGTIEYMSPEVINRPEGGYSDVVDWWSMGVISFELLTGCSPFTVDGAANSSKEIAK</sequence>
<evidence type="ECO:0000313" key="8">
    <source>
        <dbReference type="Proteomes" id="UP000054047"/>
    </source>
</evidence>
<dbReference type="InterPro" id="IPR008271">
    <property type="entry name" value="Ser/Thr_kinase_AS"/>
</dbReference>
<keyword evidence="2" id="KW-0808">Transferase</keyword>
<dbReference type="PROSITE" id="PS00108">
    <property type="entry name" value="PROTEIN_KINASE_ST"/>
    <property type="match status" value="1"/>
</dbReference>
<evidence type="ECO:0000313" key="7">
    <source>
        <dbReference type="EMBL" id="KIH49953.1"/>
    </source>
</evidence>
<dbReference type="PROSITE" id="PS50011">
    <property type="entry name" value="PROTEIN_KINASE_DOM"/>
    <property type="match status" value="1"/>
</dbReference>
<proteinExistence type="predicted"/>
<evidence type="ECO:0000256" key="2">
    <source>
        <dbReference type="ARBA" id="ARBA00022679"/>
    </source>
</evidence>
<keyword evidence="3" id="KW-0547">Nucleotide-binding</keyword>
<accession>A0A0C2C134</accession>
<evidence type="ECO:0000256" key="4">
    <source>
        <dbReference type="ARBA" id="ARBA00022777"/>
    </source>
</evidence>
<keyword evidence="1" id="KW-0723">Serine/threonine-protein kinase</keyword>
<evidence type="ECO:0000259" key="6">
    <source>
        <dbReference type="PROSITE" id="PS50011"/>
    </source>
</evidence>
<organism evidence="7 8">
    <name type="scientific">Ancylostoma duodenale</name>
    <dbReference type="NCBI Taxonomy" id="51022"/>
    <lineage>
        <taxon>Eukaryota</taxon>
        <taxon>Metazoa</taxon>
        <taxon>Ecdysozoa</taxon>
        <taxon>Nematoda</taxon>
        <taxon>Chromadorea</taxon>
        <taxon>Rhabditida</taxon>
        <taxon>Rhabditina</taxon>
        <taxon>Rhabditomorpha</taxon>
        <taxon>Strongyloidea</taxon>
        <taxon>Ancylostomatidae</taxon>
        <taxon>Ancylostomatinae</taxon>
        <taxon>Ancylostoma</taxon>
    </lineage>
</organism>
<dbReference type="InterPro" id="IPR000719">
    <property type="entry name" value="Prot_kinase_dom"/>
</dbReference>
<evidence type="ECO:0000256" key="3">
    <source>
        <dbReference type="ARBA" id="ARBA00022741"/>
    </source>
</evidence>
<dbReference type="GO" id="GO:0005524">
    <property type="term" value="F:ATP binding"/>
    <property type="evidence" value="ECO:0007669"/>
    <property type="project" value="UniProtKB-KW"/>
</dbReference>
<feature type="domain" description="Protein kinase" evidence="6">
    <location>
        <begin position="1"/>
        <end position="168"/>
    </location>
</feature>
<gene>
    <name evidence="7" type="ORF">ANCDUO_19971</name>
</gene>
<keyword evidence="5" id="KW-0067">ATP-binding</keyword>
<dbReference type="GO" id="GO:0004674">
    <property type="term" value="F:protein serine/threonine kinase activity"/>
    <property type="evidence" value="ECO:0007669"/>
    <property type="project" value="UniProtKB-KW"/>
</dbReference>
<name>A0A0C2C134_9BILA</name>
<evidence type="ECO:0000256" key="5">
    <source>
        <dbReference type="ARBA" id="ARBA00022840"/>
    </source>
</evidence>
<dbReference type="InterPro" id="IPR011009">
    <property type="entry name" value="Kinase-like_dom_sf"/>
</dbReference>
<dbReference type="SMART" id="SM00220">
    <property type="entry name" value="S_TKc"/>
    <property type="match status" value="1"/>
</dbReference>
<dbReference type="SUPFAM" id="SSF56112">
    <property type="entry name" value="Protein kinase-like (PK-like)"/>
    <property type="match status" value="1"/>
</dbReference>
<protein>
    <recommendedName>
        <fullName evidence="6">Protein kinase domain-containing protein</fullName>
    </recommendedName>
</protein>
<dbReference type="PANTHER" id="PTHR24351">
    <property type="entry name" value="RIBOSOMAL PROTEIN S6 KINASE"/>
    <property type="match status" value="1"/>
</dbReference>